<evidence type="ECO:0000313" key="2">
    <source>
        <dbReference type="Proteomes" id="UP001062846"/>
    </source>
</evidence>
<reference evidence="1" key="1">
    <citation type="submission" date="2022-02" db="EMBL/GenBank/DDBJ databases">
        <title>Plant Genome Project.</title>
        <authorList>
            <person name="Zhang R.-G."/>
        </authorList>
    </citation>
    <scope>NUCLEOTIDE SEQUENCE</scope>
    <source>
        <strain evidence="1">AT1</strain>
    </source>
</reference>
<dbReference type="Proteomes" id="UP001062846">
    <property type="component" value="Chromosome 7"/>
</dbReference>
<proteinExistence type="predicted"/>
<evidence type="ECO:0000313" key="1">
    <source>
        <dbReference type="EMBL" id="KAI8546996.1"/>
    </source>
</evidence>
<keyword evidence="2" id="KW-1185">Reference proteome</keyword>
<name>A0ACC0N2B8_RHOML</name>
<sequence length="240" mass="26535">MQPKPFAAVPLRSIPPMSEPSNNTNFGPKPAKAKKKKPAGKSTDQFVPRVWDTQPKKKTSASKKTKRQFEPGSKVERKNPQEFFNEADFDFSRVPAPYCSCTGNARVCYRCGGGWQSTCCTNNVSQYPLPMSCMRPGARLARVCGRKMSGGAYRNLLCKLASEGHDLSHPVDLKNHWARHGPFSCFCGLQWSCSFCGNKLLIEVSDLQADYGLEETGSIVAPREIGELQHLLGDFSIELG</sequence>
<organism evidence="1 2">
    <name type="scientific">Rhododendron molle</name>
    <name type="common">Chinese azalea</name>
    <name type="synonym">Azalea mollis</name>
    <dbReference type="NCBI Taxonomy" id="49168"/>
    <lineage>
        <taxon>Eukaryota</taxon>
        <taxon>Viridiplantae</taxon>
        <taxon>Streptophyta</taxon>
        <taxon>Embryophyta</taxon>
        <taxon>Tracheophyta</taxon>
        <taxon>Spermatophyta</taxon>
        <taxon>Magnoliopsida</taxon>
        <taxon>eudicotyledons</taxon>
        <taxon>Gunneridae</taxon>
        <taxon>Pentapetalae</taxon>
        <taxon>asterids</taxon>
        <taxon>Ericales</taxon>
        <taxon>Ericaceae</taxon>
        <taxon>Ericoideae</taxon>
        <taxon>Rhodoreae</taxon>
        <taxon>Rhododendron</taxon>
    </lineage>
</organism>
<gene>
    <name evidence="1" type="ORF">RHMOL_Rhmol07G0162300</name>
</gene>
<dbReference type="EMBL" id="CM046394">
    <property type="protein sequence ID" value="KAI8546996.1"/>
    <property type="molecule type" value="Genomic_DNA"/>
</dbReference>
<comment type="caution">
    <text evidence="1">The sequence shown here is derived from an EMBL/GenBank/DDBJ whole genome shotgun (WGS) entry which is preliminary data.</text>
</comment>
<accession>A0ACC0N2B8</accession>
<protein>
    <submittedName>
        <fullName evidence="1">Uncharacterized protein</fullName>
    </submittedName>
</protein>